<dbReference type="GO" id="GO:0000981">
    <property type="term" value="F:DNA-binding transcription factor activity, RNA polymerase II-specific"/>
    <property type="evidence" value="ECO:0007669"/>
    <property type="project" value="TreeGrafter"/>
</dbReference>
<evidence type="ECO:0000256" key="1">
    <source>
        <dbReference type="ARBA" id="ARBA00022723"/>
    </source>
</evidence>
<dbReference type="GO" id="GO:0000978">
    <property type="term" value="F:RNA polymerase II cis-regulatory region sequence-specific DNA binding"/>
    <property type="evidence" value="ECO:0007669"/>
    <property type="project" value="TreeGrafter"/>
</dbReference>
<organism evidence="7 8">
    <name type="scientific">Mionectes macconnelli</name>
    <name type="common">McConnell's flycatcher</name>
    <dbReference type="NCBI Taxonomy" id="254557"/>
    <lineage>
        <taxon>Eukaryota</taxon>
        <taxon>Metazoa</taxon>
        <taxon>Chordata</taxon>
        <taxon>Craniata</taxon>
        <taxon>Vertebrata</taxon>
        <taxon>Euteleostomi</taxon>
        <taxon>Archelosauria</taxon>
        <taxon>Archosauria</taxon>
        <taxon>Dinosauria</taxon>
        <taxon>Saurischia</taxon>
        <taxon>Theropoda</taxon>
        <taxon>Coelurosauria</taxon>
        <taxon>Aves</taxon>
        <taxon>Neognathae</taxon>
        <taxon>Neoaves</taxon>
        <taxon>Telluraves</taxon>
        <taxon>Australaves</taxon>
        <taxon>Passeriformes</taxon>
        <taxon>Tyrannidae</taxon>
        <taxon>Mionectes</taxon>
    </lineage>
</organism>
<evidence type="ECO:0000256" key="5">
    <source>
        <dbReference type="PROSITE-ProRule" id="PRU00042"/>
    </source>
</evidence>
<dbReference type="Pfam" id="PF00096">
    <property type="entry name" value="zf-C2H2"/>
    <property type="match status" value="1"/>
</dbReference>
<name>A0A7K5JKH3_9TYRA</name>
<dbReference type="PANTHER" id="PTHR23226:SF85">
    <property type="entry name" value="ZINC FINGER PROTEIN 397"/>
    <property type="match status" value="1"/>
</dbReference>
<gene>
    <name evidence="7" type="primary">Znf623</name>
    <name evidence="7" type="ORF">MIOMAC_R00042</name>
</gene>
<dbReference type="FunFam" id="3.30.160.60:FF:002343">
    <property type="entry name" value="Zinc finger protein 33A"/>
    <property type="match status" value="1"/>
</dbReference>
<keyword evidence="4" id="KW-0862">Zinc</keyword>
<evidence type="ECO:0000313" key="7">
    <source>
        <dbReference type="EMBL" id="NWS94437.1"/>
    </source>
</evidence>
<dbReference type="Gene3D" id="3.30.160.60">
    <property type="entry name" value="Classic Zinc Finger"/>
    <property type="match status" value="3"/>
</dbReference>
<dbReference type="EMBL" id="VYZC01000016">
    <property type="protein sequence ID" value="NWS94437.1"/>
    <property type="molecule type" value="Genomic_DNA"/>
</dbReference>
<dbReference type="Proteomes" id="UP000525714">
    <property type="component" value="Unassembled WGS sequence"/>
</dbReference>
<dbReference type="PROSITE" id="PS00028">
    <property type="entry name" value="ZINC_FINGER_C2H2_1"/>
    <property type="match status" value="1"/>
</dbReference>
<proteinExistence type="predicted"/>
<dbReference type="InterPro" id="IPR036236">
    <property type="entry name" value="Znf_C2H2_sf"/>
</dbReference>
<evidence type="ECO:0000313" key="8">
    <source>
        <dbReference type="Proteomes" id="UP000525714"/>
    </source>
</evidence>
<keyword evidence="1" id="KW-0479">Metal-binding</keyword>
<reference evidence="7 8" key="1">
    <citation type="submission" date="2019-09" db="EMBL/GenBank/DDBJ databases">
        <title>Bird 10,000 Genomes (B10K) Project - Family phase.</title>
        <authorList>
            <person name="Zhang G."/>
        </authorList>
    </citation>
    <scope>NUCLEOTIDE SEQUENCE [LARGE SCALE GENOMIC DNA]</scope>
    <source>
        <strain evidence="7">B10K-DU-003-16</strain>
        <tissue evidence="7">Mixed tissue sample</tissue>
    </source>
</reference>
<keyword evidence="3 5" id="KW-0863">Zinc-finger</keyword>
<dbReference type="AlphaFoldDB" id="A0A7K5JKH3"/>
<keyword evidence="2" id="KW-0677">Repeat</keyword>
<feature type="non-terminal residue" evidence="7">
    <location>
        <position position="1"/>
    </location>
</feature>
<comment type="caution">
    <text evidence="7">The sequence shown here is derived from an EMBL/GenBank/DDBJ whole genome shotgun (WGS) entry which is preliminary data.</text>
</comment>
<feature type="non-terminal residue" evidence="7">
    <location>
        <position position="56"/>
    </location>
</feature>
<evidence type="ECO:0000256" key="2">
    <source>
        <dbReference type="ARBA" id="ARBA00022737"/>
    </source>
</evidence>
<keyword evidence="8" id="KW-1185">Reference proteome</keyword>
<protein>
    <submittedName>
        <fullName evidence="7">ZN623 protein</fullName>
    </submittedName>
</protein>
<sequence>TLCQSSDLVVHQRLHTVEKPFKCLECRKSFSQSFHLIRHQSIHTGEGPYECRECGK</sequence>
<evidence type="ECO:0000259" key="6">
    <source>
        <dbReference type="PROSITE" id="PS50157"/>
    </source>
</evidence>
<dbReference type="PANTHER" id="PTHR23226">
    <property type="entry name" value="ZINC FINGER AND SCAN DOMAIN-CONTAINING"/>
    <property type="match status" value="1"/>
</dbReference>
<dbReference type="InterPro" id="IPR013087">
    <property type="entry name" value="Znf_C2H2_type"/>
</dbReference>
<dbReference type="PROSITE" id="PS50157">
    <property type="entry name" value="ZINC_FINGER_C2H2_2"/>
    <property type="match status" value="1"/>
</dbReference>
<dbReference type="SUPFAM" id="SSF57667">
    <property type="entry name" value="beta-beta-alpha zinc fingers"/>
    <property type="match status" value="1"/>
</dbReference>
<accession>A0A7K5JKH3</accession>
<evidence type="ECO:0000256" key="4">
    <source>
        <dbReference type="ARBA" id="ARBA00022833"/>
    </source>
</evidence>
<feature type="domain" description="C2H2-type" evidence="6">
    <location>
        <begin position="21"/>
        <end position="48"/>
    </location>
</feature>
<evidence type="ECO:0000256" key="3">
    <source>
        <dbReference type="ARBA" id="ARBA00022771"/>
    </source>
</evidence>
<dbReference type="GO" id="GO:0008270">
    <property type="term" value="F:zinc ion binding"/>
    <property type="evidence" value="ECO:0007669"/>
    <property type="project" value="UniProtKB-KW"/>
</dbReference>